<accession>A0A5C1AJG9</accession>
<dbReference type="OrthoDB" id="290415at2"/>
<name>A0A5C1AJG9_9BACT</name>
<evidence type="ECO:0000313" key="2">
    <source>
        <dbReference type="EMBL" id="QEL17852.1"/>
    </source>
</evidence>
<evidence type="ECO:0000313" key="3">
    <source>
        <dbReference type="Proteomes" id="UP000324974"/>
    </source>
</evidence>
<reference evidence="3" key="1">
    <citation type="submission" date="2019-08" db="EMBL/GenBank/DDBJ databases">
        <title>Limnoglobus roseus gen. nov., sp. nov., a novel freshwater planctomycete with a giant genome from the family Gemmataceae.</title>
        <authorList>
            <person name="Kulichevskaya I.S."/>
            <person name="Naumoff D.G."/>
            <person name="Miroshnikov K."/>
            <person name="Ivanova A."/>
            <person name="Philippov D.A."/>
            <person name="Hakobyan A."/>
            <person name="Rijpstra I.C."/>
            <person name="Sinninghe Damste J.S."/>
            <person name="Liesack W."/>
            <person name="Dedysh S.N."/>
        </authorList>
    </citation>
    <scope>NUCLEOTIDE SEQUENCE [LARGE SCALE GENOMIC DNA]</scope>
    <source>
        <strain evidence="3">PX52</strain>
    </source>
</reference>
<organism evidence="2 3">
    <name type="scientific">Limnoglobus roseus</name>
    <dbReference type="NCBI Taxonomy" id="2598579"/>
    <lineage>
        <taxon>Bacteria</taxon>
        <taxon>Pseudomonadati</taxon>
        <taxon>Planctomycetota</taxon>
        <taxon>Planctomycetia</taxon>
        <taxon>Gemmatales</taxon>
        <taxon>Gemmataceae</taxon>
        <taxon>Limnoglobus</taxon>
    </lineage>
</organism>
<dbReference type="AlphaFoldDB" id="A0A5C1AJG9"/>
<feature type="compositionally biased region" description="Low complexity" evidence="1">
    <location>
        <begin position="65"/>
        <end position="74"/>
    </location>
</feature>
<dbReference type="RefSeq" id="WP_149112410.1">
    <property type="nucleotide sequence ID" value="NZ_CP042425.1"/>
</dbReference>
<keyword evidence="3" id="KW-1185">Reference proteome</keyword>
<proteinExistence type="predicted"/>
<sequence>MTEHFQKTVLGVVERILRAVRADAELQAGLRTCAEEVLALTTDAAPSRAEVPAAPVGDVKPVVAPAPATAASPPAAVPPPPVTPNRPTIQPRLPNPRPAVPFTLEGAQKRLRLKAEAAGWAAERSRMVADGADLNLEIRPRDTELFRAAKQEGCYLWMLHPTGPRPQRPDHFDLIAASYENLAEALALAERVIEAVGWDGNEIAPALELIATSQSALLVAVNECGGHGDDDQRAAYRWLKQAADEHGVIPREGMTLDAPTDPSEWAAVAGRIHHLSQEFDHRQNRGRKISKLLSKVRHKASVVLPPNSAPHEAWAELVAGVNDLVLTGLAPSNKELRDILLPVFDRLREWPDQPDGFRLVVRAVETFINRRSALESPASGEPESAEVQLARQLLTGRSVVMIGGDERPDARTAVERAFGLKELVWIGTSKHDSYKDFEPFVARPDVAVVLLAVRWASHSYGEVDETCRRYGKPLVWIPGGYNPNQLAYRIVEQAGERLKVASPS</sequence>
<protein>
    <recommendedName>
        <fullName evidence="4">DUF2325 domain-containing protein</fullName>
    </recommendedName>
</protein>
<gene>
    <name evidence="2" type="ORF">PX52LOC_04863</name>
</gene>
<dbReference type="EMBL" id="CP042425">
    <property type="protein sequence ID" value="QEL17852.1"/>
    <property type="molecule type" value="Genomic_DNA"/>
</dbReference>
<evidence type="ECO:0000256" key="1">
    <source>
        <dbReference type="SAM" id="MobiDB-lite"/>
    </source>
</evidence>
<evidence type="ECO:0008006" key="4">
    <source>
        <dbReference type="Google" id="ProtNLM"/>
    </source>
</evidence>
<feature type="compositionally biased region" description="Pro residues" evidence="1">
    <location>
        <begin position="75"/>
        <end position="84"/>
    </location>
</feature>
<feature type="region of interest" description="Disordered" evidence="1">
    <location>
        <begin position="65"/>
        <end position="97"/>
    </location>
</feature>
<dbReference type="Proteomes" id="UP000324974">
    <property type="component" value="Chromosome"/>
</dbReference>
<dbReference type="KEGG" id="lrs:PX52LOC_04863"/>